<dbReference type="SUPFAM" id="SSF55874">
    <property type="entry name" value="ATPase domain of HSP90 chaperone/DNA topoisomerase II/histidine kinase"/>
    <property type="match status" value="1"/>
</dbReference>
<reference evidence="10 13" key="2">
    <citation type="submission" date="2020-08" db="EMBL/GenBank/DDBJ databases">
        <title>Genomic Encyclopedia of Type Strains, Phase IV (KMG-IV): sequencing the most valuable type-strain genomes for metagenomic binning, comparative biology and taxonomic classification.</title>
        <authorList>
            <person name="Goeker M."/>
        </authorList>
    </citation>
    <scope>NUCLEOTIDE SEQUENCE [LARGE SCALE GENOMIC DNA]</scope>
    <source>
        <strain evidence="10 13">DSM 105434</strain>
    </source>
</reference>
<dbReference type="CDD" id="cd00082">
    <property type="entry name" value="HisKA"/>
    <property type="match status" value="1"/>
</dbReference>
<dbReference type="InterPro" id="IPR029016">
    <property type="entry name" value="GAF-like_dom_sf"/>
</dbReference>
<dbReference type="InterPro" id="IPR003594">
    <property type="entry name" value="HATPase_dom"/>
</dbReference>
<comment type="caution">
    <text evidence="11">The sequence shown here is derived from an EMBL/GenBank/DDBJ whole genome shotgun (WGS) entry which is preliminary data.</text>
</comment>
<dbReference type="SMART" id="SM00091">
    <property type="entry name" value="PAS"/>
    <property type="match status" value="1"/>
</dbReference>
<feature type="domain" description="PAS" evidence="9">
    <location>
        <begin position="177"/>
        <end position="222"/>
    </location>
</feature>
<gene>
    <name evidence="11" type="ORF">FCS05_00775</name>
    <name evidence="10" type="ORF">HNQ10_000119</name>
</gene>
<dbReference type="NCBIfam" id="TIGR00229">
    <property type="entry name" value="sensory_box"/>
    <property type="match status" value="1"/>
</dbReference>
<dbReference type="CDD" id="cd16921">
    <property type="entry name" value="HATPase_FilI-like"/>
    <property type="match status" value="1"/>
</dbReference>
<dbReference type="Proteomes" id="UP000536909">
    <property type="component" value="Unassembled WGS sequence"/>
</dbReference>
<dbReference type="Pfam" id="PF02518">
    <property type="entry name" value="HATPase_c"/>
    <property type="match status" value="1"/>
</dbReference>
<comment type="catalytic activity">
    <reaction evidence="1">
        <text>ATP + protein L-histidine = ADP + protein N-phospho-L-histidine.</text>
        <dbReference type="EC" id="2.7.13.3"/>
    </reaction>
</comment>
<dbReference type="InterPro" id="IPR004358">
    <property type="entry name" value="Sig_transdc_His_kin-like_C"/>
</dbReference>
<dbReference type="SUPFAM" id="SSF55781">
    <property type="entry name" value="GAF domain-like"/>
    <property type="match status" value="3"/>
</dbReference>
<dbReference type="Gene3D" id="3.30.565.10">
    <property type="entry name" value="Histidine kinase-like ATPase, C-terminal domain"/>
    <property type="match status" value="1"/>
</dbReference>
<dbReference type="InterPro" id="IPR036097">
    <property type="entry name" value="HisK_dim/P_sf"/>
</dbReference>
<evidence type="ECO:0000256" key="1">
    <source>
        <dbReference type="ARBA" id="ARBA00000085"/>
    </source>
</evidence>
<dbReference type="Gene3D" id="3.30.450.40">
    <property type="match status" value="3"/>
</dbReference>
<dbReference type="EMBL" id="JACHFV010000001">
    <property type="protein sequence ID" value="MBB5293306.1"/>
    <property type="molecule type" value="Genomic_DNA"/>
</dbReference>
<evidence type="ECO:0000259" key="9">
    <source>
        <dbReference type="PROSITE" id="PS50112"/>
    </source>
</evidence>
<dbReference type="InterPro" id="IPR003661">
    <property type="entry name" value="HisK_dim/P_dom"/>
</dbReference>
<dbReference type="Pfam" id="PF13185">
    <property type="entry name" value="GAF_2"/>
    <property type="match status" value="3"/>
</dbReference>
<dbReference type="CDD" id="cd00130">
    <property type="entry name" value="PAS"/>
    <property type="match status" value="1"/>
</dbReference>
<evidence type="ECO:0000313" key="10">
    <source>
        <dbReference type="EMBL" id="MBB5293306.1"/>
    </source>
</evidence>
<dbReference type="Gene3D" id="3.30.450.20">
    <property type="entry name" value="PAS domain"/>
    <property type="match status" value="1"/>
</dbReference>
<dbReference type="GO" id="GO:0007234">
    <property type="term" value="P:osmosensory signaling via phosphorelay pathway"/>
    <property type="evidence" value="ECO:0007669"/>
    <property type="project" value="TreeGrafter"/>
</dbReference>
<dbReference type="PANTHER" id="PTHR42878">
    <property type="entry name" value="TWO-COMPONENT HISTIDINE KINASE"/>
    <property type="match status" value="1"/>
</dbReference>
<reference evidence="11 12" key="1">
    <citation type="submission" date="2019-04" db="EMBL/GenBank/DDBJ databases">
        <title>Deinococcus metalilatus MA1002 mutant No.5.</title>
        <authorList>
            <person name="Park W."/>
            <person name="Park C."/>
        </authorList>
    </citation>
    <scope>NUCLEOTIDE SEQUENCE [LARGE SCALE GENOMIC DNA]</scope>
    <source>
        <strain evidence="11 12">MA1002-m5</strain>
    </source>
</reference>
<dbReference type="RefSeq" id="WP_129117365.1">
    <property type="nucleotide sequence ID" value="NZ_BSUI01000012.1"/>
</dbReference>
<evidence type="ECO:0000256" key="7">
    <source>
        <dbReference type="SAM" id="Coils"/>
    </source>
</evidence>
<sequence>MSEQPATTAGVRPSLGERLQEVTEALAAAQTPEAVFGAALTPALEATGALAGAVLLVGPGGGLERAAVQGQTGEAGWAGGPLEEGTPAGDALRRGEALFFEQPGDLGGAAPGLGTAAAQATALLPMVLDQQPLGVLVLEWPAPHPFTPEERRFLGTLSGQCALALGRARLLKQLRRAERRQTDILESIDDAFYALDHQGRFTYVNRRAEQLWGRRREDLLGRVCWEAFPQVTGGEAYRAHLTAATERRVVRLEVPSAILGTWLDLCICPSEAGLSVYFKDITGRKQVEAQVQDLNRTLEQCVRERTRESEDARRTAEVLAALGDALQRATSPEEVAALALAPLGEALGAHSAMVVGLEQDFIRVPTVWGEVRPSMAAVQARGKPLEDTVLLARVARTGEAGYYADYNAARGGLAGLPPLAFAAEPIRTPDGQLAGFLAVWRDPREVPWPEGDRDLLRRAAGTLGLALERAASAARLEAHTRQIEEAARAQQAFIAFSEAAGTETDVLALVRQAIEVLRVRFPEGSIGYYERGGDRWKVRVYSDDVREQASARLLVGLSARTPLIAEALSAQQAVFKDAWDPAREALRGTEPYGTAASYPLLVGGEVLGLLLVGLKDTRQWQESDQALIRAVGRGLNLALERAEVPRQLLAQHQSLEATNEELEAFAYSVSHDLRTPVRHVMSFGQLLRKSLGTRLDEKSARYLTVVDQAAVRMDSLIDAMLNLSRTSRLPLRLGPVDLGMLVDTVRAELEADVLERAVSWDIHPLPLVTADHDTLRQVISNLLDNALKYTRTRDPARIEVWAEERPHEWCISVRDNGVGFDPRYQNKLFGVFQRLHRAEDFEGTGVGLANVRRIIARHGGRVSAESQPGQGATFTFTLPRS</sequence>
<dbReference type="GO" id="GO:0000156">
    <property type="term" value="F:phosphorelay response regulator activity"/>
    <property type="evidence" value="ECO:0007669"/>
    <property type="project" value="TreeGrafter"/>
</dbReference>
<keyword evidence="4" id="KW-0808">Transferase</keyword>
<dbReference type="GO" id="GO:0000155">
    <property type="term" value="F:phosphorelay sensor kinase activity"/>
    <property type="evidence" value="ECO:0007669"/>
    <property type="project" value="InterPro"/>
</dbReference>
<keyword evidence="13" id="KW-1185">Reference proteome</keyword>
<dbReference type="InterPro" id="IPR035965">
    <property type="entry name" value="PAS-like_dom_sf"/>
</dbReference>
<proteinExistence type="predicted"/>
<dbReference type="InterPro" id="IPR050351">
    <property type="entry name" value="BphY/WalK/GraS-like"/>
</dbReference>
<evidence type="ECO:0000256" key="4">
    <source>
        <dbReference type="ARBA" id="ARBA00022679"/>
    </source>
</evidence>
<keyword evidence="6" id="KW-0472">Membrane</keyword>
<dbReference type="InterPro" id="IPR036890">
    <property type="entry name" value="HATPase_C_sf"/>
</dbReference>
<dbReference type="InterPro" id="IPR005467">
    <property type="entry name" value="His_kinase_dom"/>
</dbReference>
<keyword evidence="5 10" id="KW-0418">Kinase</keyword>
<dbReference type="Gene3D" id="1.10.287.130">
    <property type="match status" value="1"/>
</dbReference>
<dbReference type="InterPro" id="IPR013656">
    <property type="entry name" value="PAS_4"/>
</dbReference>
<dbReference type="SMART" id="SM00387">
    <property type="entry name" value="HATPase_c"/>
    <property type="match status" value="1"/>
</dbReference>
<dbReference type="PANTHER" id="PTHR42878:SF15">
    <property type="entry name" value="BACTERIOPHYTOCHROME"/>
    <property type="match status" value="1"/>
</dbReference>
<evidence type="ECO:0000256" key="6">
    <source>
        <dbReference type="ARBA" id="ARBA00023136"/>
    </source>
</evidence>
<accession>A0AAJ5F764</accession>
<dbReference type="GO" id="GO:0030295">
    <property type="term" value="F:protein kinase activator activity"/>
    <property type="evidence" value="ECO:0007669"/>
    <property type="project" value="TreeGrafter"/>
</dbReference>
<dbReference type="Pfam" id="PF00512">
    <property type="entry name" value="HisKA"/>
    <property type="match status" value="1"/>
</dbReference>
<dbReference type="AlphaFoldDB" id="A0AAJ5F764"/>
<dbReference type="InterPro" id="IPR000014">
    <property type="entry name" value="PAS"/>
</dbReference>
<dbReference type="Proteomes" id="UP000308000">
    <property type="component" value="Unassembled WGS sequence"/>
</dbReference>
<dbReference type="EC" id="2.7.13.3" evidence="2"/>
<dbReference type="SUPFAM" id="SSF47384">
    <property type="entry name" value="Homodimeric domain of signal transducing histidine kinase"/>
    <property type="match status" value="1"/>
</dbReference>
<evidence type="ECO:0000259" key="8">
    <source>
        <dbReference type="PROSITE" id="PS50109"/>
    </source>
</evidence>
<dbReference type="EMBL" id="VBRC01000001">
    <property type="protein sequence ID" value="TLK32031.1"/>
    <property type="molecule type" value="Genomic_DNA"/>
</dbReference>
<evidence type="ECO:0000256" key="5">
    <source>
        <dbReference type="ARBA" id="ARBA00022777"/>
    </source>
</evidence>
<evidence type="ECO:0000313" key="12">
    <source>
        <dbReference type="Proteomes" id="UP000308000"/>
    </source>
</evidence>
<evidence type="ECO:0000313" key="13">
    <source>
        <dbReference type="Proteomes" id="UP000536909"/>
    </source>
</evidence>
<evidence type="ECO:0000256" key="3">
    <source>
        <dbReference type="ARBA" id="ARBA00022553"/>
    </source>
</evidence>
<dbReference type="PRINTS" id="PR00344">
    <property type="entry name" value="BCTRLSENSOR"/>
</dbReference>
<dbReference type="SUPFAM" id="SSF55785">
    <property type="entry name" value="PYP-like sensor domain (PAS domain)"/>
    <property type="match status" value="1"/>
</dbReference>
<feature type="coiled-coil region" evidence="7">
    <location>
        <begin position="284"/>
        <end position="311"/>
    </location>
</feature>
<dbReference type="PROSITE" id="PS50112">
    <property type="entry name" value="PAS"/>
    <property type="match status" value="1"/>
</dbReference>
<feature type="domain" description="Histidine kinase" evidence="8">
    <location>
        <begin position="668"/>
        <end position="881"/>
    </location>
</feature>
<dbReference type="FunFam" id="3.30.565.10:FF:000006">
    <property type="entry name" value="Sensor histidine kinase WalK"/>
    <property type="match status" value="1"/>
</dbReference>
<dbReference type="SMART" id="SM00065">
    <property type="entry name" value="GAF"/>
    <property type="match status" value="3"/>
</dbReference>
<dbReference type="PROSITE" id="PS50109">
    <property type="entry name" value="HIS_KIN"/>
    <property type="match status" value="1"/>
</dbReference>
<dbReference type="GO" id="GO:0016020">
    <property type="term" value="C:membrane"/>
    <property type="evidence" value="ECO:0007669"/>
    <property type="project" value="UniProtKB-SubCell"/>
</dbReference>
<evidence type="ECO:0000256" key="2">
    <source>
        <dbReference type="ARBA" id="ARBA00012438"/>
    </source>
</evidence>
<keyword evidence="7" id="KW-0175">Coiled coil</keyword>
<protein>
    <recommendedName>
        <fullName evidence="2">histidine kinase</fullName>
        <ecNumber evidence="2">2.7.13.3</ecNumber>
    </recommendedName>
</protein>
<organism evidence="11 12">
    <name type="scientific">Deinococcus metallilatus</name>
    <dbReference type="NCBI Taxonomy" id="1211322"/>
    <lineage>
        <taxon>Bacteria</taxon>
        <taxon>Thermotogati</taxon>
        <taxon>Deinococcota</taxon>
        <taxon>Deinococci</taxon>
        <taxon>Deinococcales</taxon>
        <taxon>Deinococcaceae</taxon>
        <taxon>Deinococcus</taxon>
    </lineage>
</organism>
<dbReference type="InterPro" id="IPR003018">
    <property type="entry name" value="GAF"/>
</dbReference>
<dbReference type="SMART" id="SM00388">
    <property type="entry name" value="HisKA"/>
    <property type="match status" value="1"/>
</dbReference>
<name>A0AAJ5F764_9DEIO</name>
<keyword evidence="3" id="KW-0597">Phosphoprotein</keyword>
<dbReference type="Pfam" id="PF08448">
    <property type="entry name" value="PAS_4"/>
    <property type="match status" value="1"/>
</dbReference>
<evidence type="ECO:0000313" key="11">
    <source>
        <dbReference type="EMBL" id="TLK32031.1"/>
    </source>
</evidence>